<dbReference type="EMBL" id="RDQH01000331">
    <property type="protein sequence ID" value="RXH97893.1"/>
    <property type="molecule type" value="Genomic_DNA"/>
</dbReference>
<keyword evidence="3" id="KW-1185">Reference proteome</keyword>
<organism evidence="2 3">
    <name type="scientific">Malus domestica</name>
    <name type="common">Apple</name>
    <name type="synonym">Pyrus malus</name>
    <dbReference type="NCBI Taxonomy" id="3750"/>
    <lineage>
        <taxon>Eukaryota</taxon>
        <taxon>Viridiplantae</taxon>
        <taxon>Streptophyta</taxon>
        <taxon>Embryophyta</taxon>
        <taxon>Tracheophyta</taxon>
        <taxon>Spermatophyta</taxon>
        <taxon>Magnoliopsida</taxon>
        <taxon>eudicotyledons</taxon>
        <taxon>Gunneridae</taxon>
        <taxon>Pentapetalae</taxon>
        <taxon>rosids</taxon>
        <taxon>fabids</taxon>
        <taxon>Rosales</taxon>
        <taxon>Rosaceae</taxon>
        <taxon>Amygdaloideae</taxon>
        <taxon>Maleae</taxon>
        <taxon>Malus</taxon>
    </lineage>
</organism>
<evidence type="ECO:0000256" key="1">
    <source>
        <dbReference type="SAM" id="MobiDB-lite"/>
    </source>
</evidence>
<dbReference type="AlphaFoldDB" id="A0A498JVB8"/>
<dbReference type="STRING" id="3750.A0A498JVB8"/>
<evidence type="ECO:0000313" key="2">
    <source>
        <dbReference type="EMBL" id="RXH97893.1"/>
    </source>
</evidence>
<proteinExistence type="predicted"/>
<evidence type="ECO:0000313" key="3">
    <source>
        <dbReference type="Proteomes" id="UP000290289"/>
    </source>
</evidence>
<accession>A0A498JVB8</accession>
<sequence>MENKNSHVLLEEIRSKLLENLSRLQHAPNERPPDTELPEKSQISIPEERWDPNSDMELAFTKQSKEIDR</sequence>
<feature type="compositionally biased region" description="Basic and acidic residues" evidence="1">
    <location>
        <begin position="28"/>
        <end position="39"/>
    </location>
</feature>
<reference evidence="2 3" key="1">
    <citation type="submission" date="2018-10" db="EMBL/GenBank/DDBJ databases">
        <title>A high-quality apple genome assembly.</title>
        <authorList>
            <person name="Hu J."/>
        </authorList>
    </citation>
    <scope>NUCLEOTIDE SEQUENCE [LARGE SCALE GENOMIC DNA]</scope>
    <source>
        <strain evidence="3">cv. HFTH1</strain>
        <tissue evidence="2">Young leaf</tissue>
    </source>
</reference>
<comment type="caution">
    <text evidence="2">The sequence shown here is derived from an EMBL/GenBank/DDBJ whole genome shotgun (WGS) entry which is preliminary data.</text>
</comment>
<feature type="region of interest" description="Disordered" evidence="1">
    <location>
        <begin position="25"/>
        <end position="69"/>
    </location>
</feature>
<gene>
    <name evidence="2" type="ORF">DVH24_010218</name>
</gene>
<name>A0A498JVB8_MALDO</name>
<dbReference type="Proteomes" id="UP000290289">
    <property type="component" value="Chromosome 5"/>
</dbReference>
<protein>
    <submittedName>
        <fullName evidence="2">Uncharacterized protein</fullName>
    </submittedName>
</protein>